<dbReference type="PANTHER" id="PTHR34129:SF1">
    <property type="entry name" value="DUF952 DOMAIN-CONTAINING PROTEIN"/>
    <property type="match status" value="1"/>
</dbReference>
<evidence type="ECO:0000313" key="1">
    <source>
        <dbReference type="EMBL" id="MBO0332049.1"/>
    </source>
</evidence>
<reference evidence="1 2" key="1">
    <citation type="submission" date="2021-03" db="EMBL/GenBank/DDBJ databases">
        <title>Sneathiella sp. CAU 1612 isolated from Kang Won-do.</title>
        <authorList>
            <person name="Kim W."/>
        </authorList>
    </citation>
    <scope>NUCLEOTIDE SEQUENCE [LARGE SCALE GENOMIC DNA]</scope>
    <source>
        <strain evidence="1 2">CAU 1612</strain>
    </source>
</reference>
<organism evidence="1 2">
    <name type="scientific">Sneathiella sedimenti</name>
    <dbReference type="NCBI Taxonomy" id="2816034"/>
    <lineage>
        <taxon>Bacteria</taxon>
        <taxon>Pseudomonadati</taxon>
        <taxon>Pseudomonadota</taxon>
        <taxon>Alphaproteobacteria</taxon>
        <taxon>Sneathiellales</taxon>
        <taxon>Sneathiellaceae</taxon>
        <taxon>Sneathiella</taxon>
    </lineage>
</organism>
<accession>A0ABS3F0U9</accession>
<sequence>MTIIYHMADKTDWQAALETGAYEGTAVDKSDGFIHFSTRETVAESAAKHRAGVENLVLISVDSNILGEDLKWEPARGGILFPHLYGPLDPSLVKDAVSLPLGPDNLHIFPELE</sequence>
<keyword evidence="2" id="KW-1185">Reference proteome</keyword>
<dbReference type="Proteomes" id="UP000664761">
    <property type="component" value="Unassembled WGS sequence"/>
</dbReference>
<name>A0ABS3F0U9_9PROT</name>
<proteinExistence type="predicted"/>
<evidence type="ECO:0000313" key="2">
    <source>
        <dbReference type="Proteomes" id="UP000664761"/>
    </source>
</evidence>
<dbReference type="Gene3D" id="3.20.170.20">
    <property type="entry name" value="Protein of unknown function DUF952"/>
    <property type="match status" value="1"/>
</dbReference>
<dbReference type="PANTHER" id="PTHR34129">
    <property type="entry name" value="BLR1139 PROTEIN"/>
    <property type="match status" value="1"/>
</dbReference>
<dbReference type="EMBL" id="JAFLNC010000001">
    <property type="protein sequence ID" value="MBO0332049.1"/>
    <property type="molecule type" value="Genomic_DNA"/>
</dbReference>
<comment type="caution">
    <text evidence="1">The sequence shown here is derived from an EMBL/GenBank/DDBJ whole genome shotgun (WGS) entry which is preliminary data.</text>
</comment>
<dbReference type="RefSeq" id="WP_207040815.1">
    <property type="nucleotide sequence ID" value="NZ_JAFLNC010000001.1"/>
</dbReference>
<dbReference type="SUPFAM" id="SSF56399">
    <property type="entry name" value="ADP-ribosylation"/>
    <property type="match status" value="1"/>
</dbReference>
<gene>
    <name evidence="1" type="ORF">J0X12_00390</name>
</gene>
<protein>
    <submittedName>
        <fullName evidence="1">DUF952 domain-containing protein</fullName>
    </submittedName>
</protein>
<dbReference type="Pfam" id="PF06108">
    <property type="entry name" value="DUF952"/>
    <property type="match status" value="1"/>
</dbReference>
<dbReference type="InterPro" id="IPR009297">
    <property type="entry name" value="DUF952"/>
</dbReference>